<reference evidence="4 5" key="1">
    <citation type="submission" date="2019-07" db="EMBL/GenBank/DDBJ databases">
        <authorList>
            <person name="Kim J.K."/>
            <person name="Cheong H.-M."/>
            <person name="Choi Y."/>
            <person name="Hwang K.J."/>
            <person name="Lee S."/>
            <person name="Choi C."/>
        </authorList>
    </citation>
    <scope>NUCLEOTIDE SEQUENCE [LARGE SCALE GENOMIC DNA]</scope>
    <source>
        <strain evidence="4 5">KS 22</strain>
    </source>
</reference>
<feature type="transmembrane region" description="Helical" evidence="2">
    <location>
        <begin position="78"/>
        <end position="99"/>
    </location>
</feature>
<evidence type="ECO:0000256" key="2">
    <source>
        <dbReference type="SAM" id="Phobius"/>
    </source>
</evidence>
<feature type="domain" description="VanZ-like" evidence="3">
    <location>
        <begin position="13"/>
        <end position="151"/>
    </location>
</feature>
<feature type="transmembrane region" description="Helical" evidence="2">
    <location>
        <begin position="5"/>
        <end position="26"/>
    </location>
</feature>
<name>A0A7G5C6Q8_9BACL</name>
<evidence type="ECO:0000256" key="1">
    <source>
        <dbReference type="SAM" id="MobiDB-lite"/>
    </source>
</evidence>
<keyword evidence="2" id="KW-0812">Transmembrane</keyword>
<proteinExistence type="predicted"/>
<dbReference type="PANTHER" id="PTHR36834:SF1">
    <property type="entry name" value="INTEGRAL MEMBRANE PROTEIN"/>
    <property type="match status" value="1"/>
</dbReference>
<keyword evidence="2" id="KW-0472">Membrane</keyword>
<gene>
    <name evidence="4" type="ORF">FPL14_05280</name>
</gene>
<feature type="transmembrane region" description="Helical" evidence="2">
    <location>
        <begin position="134"/>
        <end position="155"/>
    </location>
</feature>
<dbReference type="Proteomes" id="UP000515679">
    <property type="component" value="Chromosome"/>
</dbReference>
<organism evidence="4 5">
    <name type="scientific">Cohnella cholangitidis</name>
    <dbReference type="NCBI Taxonomy" id="2598458"/>
    <lineage>
        <taxon>Bacteria</taxon>
        <taxon>Bacillati</taxon>
        <taxon>Bacillota</taxon>
        <taxon>Bacilli</taxon>
        <taxon>Bacillales</taxon>
        <taxon>Paenibacillaceae</taxon>
        <taxon>Cohnella</taxon>
    </lineage>
</organism>
<feature type="transmembrane region" description="Helical" evidence="2">
    <location>
        <begin position="106"/>
        <end position="128"/>
    </location>
</feature>
<protein>
    <submittedName>
        <fullName evidence="4">VanZ family protein</fullName>
    </submittedName>
</protein>
<dbReference type="KEGG" id="cchl:FPL14_05280"/>
<dbReference type="AlphaFoldDB" id="A0A7G5C6Q8"/>
<accession>A0A7G5C6Q8</accession>
<dbReference type="EMBL" id="CP041969">
    <property type="protein sequence ID" value="QMV44892.1"/>
    <property type="molecule type" value="Genomic_DNA"/>
</dbReference>
<dbReference type="Pfam" id="PF04892">
    <property type="entry name" value="VanZ"/>
    <property type="match status" value="1"/>
</dbReference>
<evidence type="ECO:0000313" key="5">
    <source>
        <dbReference type="Proteomes" id="UP000515679"/>
    </source>
</evidence>
<dbReference type="InterPro" id="IPR053150">
    <property type="entry name" value="Teicoplanin_resist-assoc"/>
</dbReference>
<feature type="region of interest" description="Disordered" evidence="1">
    <location>
        <begin position="165"/>
        <end position="192"/>
    </location>
</feature>
<evidence type="ECO:0000259" key="3">
    <source>
        <dbReference type="Pfam" id="PF04892"/>
    </source>
</evidence>
<keyword evidence="5" id="KW-1185">Reference proteome</keyword>
<feature type="compositionally biased region" description="Basic and acidic residues" evidence="1">
    <location>
        <begin position="167"/>
        <end position="176"/>
    </location>
</feature>
<dbReference type="PANTHER" id="PTHR36834">
    <property type="entry name" value="MEMBRANE PROTEIN-RELATED"/>
    <property type="match status" value="1"/>
</dbReference>
<evidence type="ECO:0000313" key="4">
    <source>
        <dbReference type="EMBL" id="QMV44892.1"/>
    </source>
</evidence>
<dbReference type="InterPro" id="IPR006976">
    <property type="entry name" value="VanZ-like"/>
</dbReference>
<dbReference type="RefSeq" id="WP_182303859.1">
    <property type="nucleotide sequence ID" value="NZ_CP041969.1"/>
</dbReference>
<keyword evidence="2" id="KW-1133">Transmembrane helix</keyword>
<sequence>MRDFWFILLTMLFICYLYVLIKVILFKFGPVDLAYLESQLRRLAVNSDHMRSRLDFANFVPFRSINQNINRLSNHHDLVNLVGNIAIFAPLGIFVGLMAKGKAVGVFLTSLGISLGLECAQIVFSMGSFDVDDLILNTFGGLLGYGVYFIMIKLLRIKLKSNPNPGIDHRSHTQHPDRRRKKSVFYNEKSLK</sequence>